<dbReference type="RefSeq" id="WP_012276419.1">
    <property type="nucleotide sequence ID" value="NC_010334.1"/>
</dbReference>
<dbReference type="EMBL" id="CP000931">
    <property type="protein sequence ID" value="ABZ75878.1"/>
    <property type="molecule type" value="Genomic_DNA"/>
</dbReference>
<evidence type="ECO:0000313" key="2">
    <source>
        <dbReference type="Proteomes" id="UP000001317"/>
    </source>
</evidence>
<dbReference type="Proteomes" id="UP000001317">
    <property type="component" value="Chromosome"/>
</dbReference>
<reference evidence="1" key="1">
    <citation type="submission" date="2008-01" db="EMBL/GenBank/DDBJ databases">
        <title>Complete sequence of Shewanella halifaxensis HAW-EB4.</title>
        <authorList>
            <consortium name="US DOE Joint Genome Institute"/>
            <person name="Copeland A."/>
            <person name="Lucas S."/>
            <person name="Lapidus A."/>
            <person name="Glavina del Rio T."/>
            <person name="Dalin E."/>
            <person name="Tice H."/>
            <person name="Bruce D."/>
            <person name="Goodwin L."/>
            <person name="Pitluck S."/>
            <person name="Sims D."/>
            <person name="Brettin T."/>
            <person name="Detter J.C."/>
            <person name="Han C."/>
            <person name="Kuske C.R."/>
            <person name="Schmutz J."/>
            <person name="Larimer F."/>
            <person name="Land M."/>
            <person name="Hauser L."/>
            <person name="Kyrpides N."/>
            <person name="Kim E."/>
            <person name="Zhao J.-S."/>
            <person name="Richardson P."/>
        </authorList>
    </citation>
    <scope>NUCLEOTIDE SEQUENCE [LARGE SCALE GENOMIC DNA]</scope>
    <source>
        <strain evidence="1">HAW-EB4</strain>
    </source>
</reference>
<sequence length="79" mass="8727">MKPTKQSLTTDDAIRNEANRVITALNHSNYPIEPIVAESVIESLVAIAEKLDLAIAKTLRVRLVAIRNNIHVNQIQQAA</sequence>
<dbReference type="AlphaFoldDB" id="B0TKS6"/>
<protein>
    <submittedName>
        <fullName evidence="1">Uncharacterized protein</fullName>
    </submittedName>
</protein>
<name>B0TKS6_SHEHH</name>
<gene>
    <name evidence="1" type="ordered locus">Shal_1310</name>
</gene>
<organism evidence="1 2">
    <name type="scientific">Shewanella halifaxensis (strain HAW-EB4)</name>
    <dbReference type="NCBI Taxonomy" id="458817"/>
    <lineage>
        <taxon>Bacteria</taxon>
        <taxon>Pseudomonadati</taxon>
        <taxon>Pseudomonadota</taxon>
        <taxon>Gammaproteobacteria</taxon>
        <taxon>Alteromonadales</taxon>
        <taxon>Shewanellaceae</taxon>
        <taxon>Shewanella</taxon>
    </lineage>
</organism>
<dbReference type="OrthoDB" id="6267321at2"/>
<accession>B0TKS6</accession>
<dbReference type="KEGG" id="shl:Shal_1310"/>
<evidence type="ECO:0000313" key="1">
    <source>
        <dbReference type="EMBL" id="ABZ75878.1"/>
    </source>
</evidence>
<dbReference type="eggNOG" id="ENOG50312RW">
    <property type="taxonomic scope" value="Bacteria"/>
</dbReference>
<keyword evidence="2" id="KW-1185">Reference proteome</keyword>
<dbReference type="STRING" id="458817.Shal_1310"/>
<dbReference type="HOGENOM" id="CLU_2604126_0_0_6"/>
<proteinExistence type="predicted"/>